<keyword evidence="1" id="KW-0472">Membrane</keyword>
<name>A0A914V3M0_9BILA</name>
<evidence type="ECO:0000313" key="3">
    <source>
        <dbReference type="WBParaSite" id="PSAMB.scaffold1432size31602.g13222.t1"/>
    </source>
</evidence>
<protein>
    <submittedName>
        <fullName evidence="3">Uncharacterized protein</fullName>
    </submittedName>
</protein>
<proteinExistence type="predicted"/>
<keyword evidence="2" id="KW-1185">Reference proteome</keyword>
<keyword evidence="1" id="KW-0812">Transmembrane</keyword>
<sequence>MLLQDDREDNLGLFTDRRCRHYFCLLVLVIVVVVMVVFLVWHFFGDNKTVLTGISIFATFVMMIAGFLLCDRMIGCDFFVMSPEGRVHREVERERRERQEQMEQMM</sequence>
<organism evidence="2 3">
    <name type="scientific">Plectus sambesii</name>
    <dbReference type="NCBI Taxonomy" id="2011161"/>
    <lineage>
        <taxon>Eukaryota</taxon>
        <taxon>Metazoa</taxon>
        <taxon>Ecdysozoa</taxon>
        <taxon>Nematoda</taxon>
        <taxon>Chromadorea</taxon>
        <taxon>Plectida</taxon>
        <taxon>Plectina</taxon>
        <taxon>Plectoidea</taxon>
        <taxon>Plectidae</taxon>
        <taxon>Plectus</taxon>
    </lineage>
</organism>
<dbReference type="AlphaFoldDB" id="A0A914V3M0"/>
<evidence type="ECO:0000256" key="1">
    <source>
        <dbReference type="SAM" id="Phobius"/>
    </source>
</evidence>
<accession>A0A914V3M0</accession>
<dbReference type="WBParaSite" id="PSAMB.scaffold1432size31602.g13222.t1">
    <property type="protein sequence ID" value="PSAMB.scaffold1432size31602.g13222.t1"/>
    <property type="gene ID" value="PSAMB.scaffold1432size31602.g13222"/>
</dbReference>
<evidence type="ECO:0000313" key="2">
    <source>
        <dbReference type="Proteomes" id="UP000887566"/>
    </source>
</evidence>
<dbReference type="Proteomes" id="UP000887566">
    <property type="component" value="Unplaced"/>
</dbReference>
<keyword evidence="1" id="KW-1133">Transmembrane helix</keyword>
<reference evidence="3" key="1">
    <citation type="submission" date="2022-11" db="UniProtKB">
        <authorList>
            <consortium name="WormBaseParasite"/>
        </authorList>
    </citation>
    <scope>IDENTIFICATION</scope>
</reference>
<feature type="transmembrane region" description="Helical" evidence="1">
    <location>
        <begin position="21"/>
        <end position="44"/>
    </location>
</feature>
<feature type="transmembrane region" description="Helical" evidence="1">
    <location>
        <begin position="50"/>
        <end position="70"/>
    </location>
</feature>